<gene>
    <name evidence="1" type="ORF">Ahy_A09g043518</name>
</gene>
<reference evidence="1 2" key="1">
    <citation type="submission" date="2019-01" db="EMBL/GenBank/DDBJ databases">
        <title>Sequencing of cultivated peanut Arachis hypogaea provides insights into genome evolution and oil improvement.</title>
        <authorList>
            <person name="Chen X."/>
        </authorList>
    </citation>
    <scope>NUCLEOTIDE SEQUENCE [LARGE SCALE GENOMIC DNA]</scope>
    <source>
        <strain evidence="2">cv. Fuhuasheng</strain>
        <tissue evidence="1">Leaves</tissue>
    </source>
</reference>
<comment type="caution">
    <text evidence="1">The sequence shown here is derived from an EMBL/GenBank/DDBJ whole genome shotgun (WGS) entry which is preliminary data.</text>
</comment>
<name>A0A445BIG4_ARAHY</name>
<protein>
    <submittedName>
        <fullName evidence="1">Uncharacterized protein</fullName>
    </submittedName>
</protein>
<keyword evidence="2" id="KW-1185">Reference proteome</keyword>
<accession>A0A445BIG4</accession>
<evidence type="ECO:0000313" key="2">
    <source>
        <dbReference type="Proteomes" id="UP000289738"/>
    </source>
</evidence>
<evidence type="ECO:0000313" key="1">
    <source>
        <dbReference type="EMBL" id="RYR38472.1"/>
    </source>
</evidence>
<dbReference type="AlphaFoldDB" id="A0A445BIG4"/>
<dbReference type="EMBL" id="SDMP01000009">
    <property type="protein sequence ID" value="RYR38472.1"/>
    <property type="molecule type" value="Genomic_DNA"/>
</dbReference>
<dbReference type="Proteomes" id="UP000289738">
    <property type="component" value="Chromosome A09"/>
</dbReference>
<proteinExistence type="predicted"/>
<sequence>MNIFFEHGISEPYMVECTSEDDEVILPNNASFLKLPTTQLAIYEDIDEEESSDFDSKEDTKIEVESDCDSWHLKDMDNVLDSDEEEATVYPPYNEKAKFENFKLERDVSGLCIVPVTSKMGVREIKILVDEHTCARKRKNRVAIQEWTLDKLVPKLRKHPTMNHGEIFMFFLCFCTPQELRFLHVSQLHPVVLPEDLIDNETVTLDQLKSCFGVYSWETFQIENV</sequence>
<organism evidence="1 2">
    <name type="scientific">Arachis hypogaea</name>
    <name type="common">Peanut</name>
    <dbReference type="NCBI Taxonomy" id="3818"/>
    <lineage>
        <taxon>Eukaryota</taxon>
        <taxon>Viridiplantae</taxon>
        <taxon>Streptophyta</taxon>
        <taxon>Embryophyta</taxon>
        <taxon>Tracheophyta</taxon>
        <taxon>Spermatophyta</taxon>
        <taxon>Magnoliopsida</taxon>
        <taxon>eudicotyledons</taxon>
        <taxon>Gunneridae</taxon>
        <taxon>Pentapetalae</taxon>
        <taxon>rosids</taxon>
        <taxon>fabids</taxon>
        <taxon>Fabales</taxon>
        <taxon>Fabaceae</taxon>
        <taxon>Papilionoideae</taxon>
        <taxon>50 kb inversion clade</taxon>
        <taxon>dalbergioids sensu lato</taxon>
        <taxon>Dalbergieae</taxon>
        <taxon>Pterocarpus clade</taxon>
        <taxon>Arachis</taxon>
    </lineage>
</organism>